<evidence type="ECO:0000256" key="5">
    <source>
        <dbReference type="ARBA" id="ARBA00022989"/>
    </source>
</evidence>
<evidence type="ECO:0000256" key="9">
    <source>
        <dbReference type="SAM" id="Phobius"/>
    </source>
</evidence>
<evidence type="ECO:0000256" key="1">
    <source>
        <dbReference type="ARBA" id="ARBA00004370"/>
    </source>
</evidence>
<dbReference type="GO" id="GO:0005509">
    <property type="term" value="F:calcium ion binding"/>
    <property type="evidence" value="ECO:0007669"/>
    <property type="project" value="UniProtKB-UniRule"/>
</dbReference>
<evidence type="ECO:0000256" key="4">
    <source>
        <dbReference type="ARBA" id="ARBA00022837"/>
    </source>
</evidence>
<organism evidence="11 12">
    <name type="scientific">Geodia barretti</name>
    <name type="common">Barrett's horny sponge</name>
    <dbReference type="NCBI Taxonomy" id="519541"/>
    <lineage>
        <taxon>Eukaryota</taxon>
        <taxon>Metazoa</taxon>
        <taxon>Porifera</taxon>
        <taxon>Demospongiae</taxon>
        <taxon>Heteroscleromorpha</taxon>
        <taxon>Tetractinellida</taxon>
        <taxon>Astrophorina</taxon>
        <taxon>Geodiidae</taxon>
        <taxon>Geodia</taxon>
    </lineage>
</organism>
<feature type="domain" description="Cadherin" evidence="10">
    <location>
        <begin position="355"/>
        <end position="453"/>
    </location>
</feature>
<evidence type="ECO:0000313" key="12">
    <source>
        <dbReference type="Proteomes" id="UP001174909"/>
    </source>
</evidence>
<evidence type="ECO:0000256" key="2">
    <source>
        <dbReference type="ARBA" id="ARBA00022692"/>
    </source>
</evidence>
<sequence length="896" mass="97748">MMTFTEGDPPINIAPMVILKDDDNDHLMSLQVDLLAPLSGDVLSDGTTSSNLLRFDLRTLSEFQNILRTITYVSTADEPSLNNRTINVEVCDFNACDRVTVIINVEDYNDNTPVFGSAAYEFEVTEDIEVGATIGTIMVSDRDDRDSHSTRFLYRTEPTVLPFRFERIGTAEDRLEIIVDEELDAEIETLHGFRIFASDEVNEGSTNITVNVQNINEAPTISLETSATIVGSPNSETQLLQVGFSITDQDLGDSVLQAQLIVRNIPFGSAETLVYFPDADNVTFTGTANEYLLELTSDANVTLEDALRDIYYEAGSEVMETTLFRSVDITVFDAGGLESEPVEVTVSLASIPLFTSSIYSLSLTEGILHTDFFQVIATVESGGDTIDYAIEQNVGVDINPSTGYLSLTQLLDREAGTTKSFNVFAVDNLPPARTGTATVTITILDANDVRPNVTINQPTITIFTGVPVLLLPNVTVSDPDILSNILQATITVVGQTELTTSPFTGEVCVDNHQILQKMEETCGLENYTDALSSREGTGAGATLALDDNNNVYLNNTGSGYVNITATDFSFLTGNISELTTAFWFRPETSGYVLYAGRKDPIERYYAIYFDKDQNQIIVTFKRAGVTGLEAQVRVIFQVLSPLCDENWHFVMIQYNNRELVCAVDAALVGSQAVVFKEQPYIGEVYGLPLSEDIEGPSTIDGVDFIVGARPIETGVDSNFIGLLTGLVVMPQIAPSGFSACVVQCLESMTADTTGTGIVASPFDHEQRQLILYGPASPETFQAVLRTITYTNLAVDINVERIDVDVHDGIASTLESVTVVHGMRRRKRDTDTMAEEPVQKNLHKRNIVSTGKTSEGKDTSHSSHWPTGVIALSSIGVLIAVLVVWGMKPKQMAKILA</sequence>
<evidence type="ECO:0000256" key="3">
    <source>
        <dbReference type="ARBA" id="ARBA00022737"/>
    </source>
</evidence>
<dbReference type="SMART" id="SM00112">
    <property type="entry name" value="CA"/>
    <property type="match status" value="2"/>
</dbReference>
<reference evidence="11" key="1">
    <citation type="submission" date="2023-03" db="EMBL/GenBank/DDBJ databases">
        <authorList>
            <person name="Steffen K."/>
            <person name="Cardenas P."/>
        </authorList>
    </citation>
    <scope>NUCLEOTIDE SEQUENCE</scope>
</reference>
<protein>
    <submittedName>
        <fullName evidence="11">Protocadherin-9</fullName>
    </submittedName>
</protein>
<comment type="caution">
    <text evidence="11">The sequence shown here is derived from an EMBL/GenBank/DDBJ whole genome shotgun (WGS) entry which is preliminary data.</text>
</comment>
<gene>
    <name evidence="11" type="ORF">GBAR_LOCUS9998</name>
</gene>
<evidence type="ECO:0000313" key="11">
    <source>
        <dbReference type="EMBL" id="CAI8016278.1"/>
    </source>
</evidence>
<dbReference type="PRINTS" id="PR00205">
    <property type="entry name" value="CADHERIN"/>
</dbReference>
<dbReference type="AlphaFoldDB" id="A0AA35RSY9"/>
<dbReference type="Gene3D" id="2.60.40.60">
    <property type="entry name" value="Cadherins"/>
    <property type="match status" value="2"/>
</dbReference>
<accession>A0AA35RSY9</accession>
<dbReference type="Gene3D" id="2.60.120.200">
    <property type="match status" value="1"/>
</dbReference>
<keyword evidence="3" id="KW-0677">Repeat</keyword>
<name>A0AA35RSY9_GEOBA</name>
<dbReference type="InterPro" id="IPR020894">
    <property type="entry name" value="Cadherin_CS"/>
</dbReference>
<evidence type="ECO:0000256" key="6">
    <source>
        <dbReference type="ARBA" id="ARBA00023136"/>
    </source>
</evidence>
<dbReference type="Proteomes" id="UP001174909">
    <property type="component" value="Unassembled WGS sequence"/>
</dbReference>
<keyword evidence="4 7" id="KW-0106">Calcium</keyword>
<dbReference type="PROSITE" id="PS50268">
    <property type="entry name" value="CADHERIN_2"/>
    <property type="match status" value="3"/>
</dbReference>
<evidence type="ECO:0000259" key="10">
    <source>
        <dbReference type="PROSITE" id="PS50268"/>
    </source>
</evidence>
<dbReference type="InterPro" id="IPR002126">
    <property type="entry name" value="Cadherin-like_dom"/>
</dbReference>
<keyword evidence="6 9" id="KW-0472">Membrane</keyword>
<dbReference type="PROSITE" id="PS00232">
    <property type="entry name" value="CADHERIN_1"/>
    <property type="match status" value="1"/>
</dbReference>
<comment type="subcellular location">
    <subcellularLocation>
        <location evidence="1">Membrane</location>
    </subcellularLocation>
</comment>
<feature type="domain" description="Cadherin" evidence="10">
    <location>
        <begin position="55"/>
        <end position="115"/>
    </location>
</feature>
<keyword evidence="2 9" id="KW-0812">Transmembrane</keyword>
<keyword evidence="5 9" id="KW-1133">Transmembrane helix</keyword>
<dbReference type="EMBL" id="CASHTH010001513">
    <property type="protein sequence ID" value="CAI8016278.1"/>
    <property type="molecule type" value="Genomic_DNA"/>
</dbReference>
<dbReference type="SUPFAM" id="SSF49313">
    <property type="entry name" value="Cadherin-like"/>
    <property type="match status" value="2"/>
</dbReference>
<evidence type="ECO:0000256" key="7">
    <source>
        <dbReference type="PROSITE-ProRule" id="PRU00043"/>
    </source>
</evidence>
<feature type="region of interest" description="Disordered" evidence="8">
    <location>
        <begin position="839"/>
        <end position="862"/>
    </location>
</feature>
<dbReference type="PANTHER" id="PTHR24026:SF126">
    <property type="entry name" value="PROTOCADHERIN FAT 4"/>
    <property type="match status" value="1"/>
</dbReference>
<dbReference type="CDD" id="cd11304">
    <property type="entry name" value="Cadherin_repeat"/>
    <property type="match status" value="2"/>
</dbReference>
<dbReference type="SUPFAM" id="SSF49899">
    <property type="entry name" value="Concanavalin A-like lectins/glucanases"/>
    <property type="match status" value="1"/>
</dbReference>
<proteinExistence type="predicted"/>
<feature type="domain" description="Cadherin" evidence="10">
    <location>
        <begin position="116"/>
        <end position="221"/>
    </location>
</feature>
<feature type="transmembrane region" description="Helical" evidence="9">
    <location>
        <begin position="864"/>
        <end position="884"/>
    </location>
</feature>
<evidence type="ECO:0000256" key="8">
    <source>
        <dbReference type="SAM" id="MobiDB-lite"/>
    </source>
</evidence>
<dbReference type="InterPro" id="IPR013320">
    <property type="entry name" value="ConA-like_dom_sf"/>
</dbReference>
<keyword evidence="12" id="KW-1185">Reference proteome</keyword>
<dbReference type="InterPro" id="IPR015919">
    <property type="entry name" value="Cadherin-like_sf"/>
</dbReference>
<dbReference type="GO" id="GO:0005886">
    <property type="term" value="C:plasma membrane"/>
    <property type="evidence" value="ECO:0007669"/>
    <property type="project" value="UniProtKB-SubCell"/>
</dbReference>
<dbReference type="PANTHER" id="PTHR24026">
    <property type="entry name" value="FAT ATYPICAL CADHERIN-RELATED"/>
    <property type="match status" value="1"/>
</dbReference>
<dbReference type="Pfam" id="PF00028">
    <property type="entry name" value="Cadherin"/>
    <property type="match status" value="1"/>
</dbReference>
<dbReference type="GO" id="GO:0007156">
    <property type="term" value="P:homophilic cell adhesion via plasma membrane adhesion molecules"/>
    <property type="evidence" value="ECO:0007669"/>
    <property type="project" value="InterPro"/>
</dbReference>